<dbReference type="AlphaFoldDB" id="A0A4Y2RK96"/>
<sequence>QRNLQSRGRTSGLLARNVRVHFHRHHGEDFPEGRQMEEQIQKEEEEESTDFWNSSILSN</sequence>
<feature type="non-terminal residue" evidence="2">
    <location>
        <position position="1"/>
    </location>
</feature>
<feature type="compositionally biased region" description="Basic and acidic residues" evidence="1">
    <location>
        <begin position="26"/>
        <end position="42"/>
    </location>
</feature>
<feature type="compositionally biased region" description="Polar residues" evidence="1">
    <location>
        <begin position="50"/>
        <end position="59"/>
    </location>
</feature>
<proteinExistence type="predicted"/>
<evidence type="ECO:0000256" key="1">
    <source>
        <dbReference type="SAM" id="MobiDB-lite"/>
    </source>
</evidence>
<dbReference type="Proteomes" id="UP000499080">
    <property type="component" value="Unassembled WGS sequence"/>
</dbReference>
<evidence type="ECO:0000313" key="2">
    <source>
        <dbReference type="EMBL" id="GBN76194.1"/>
    </source>
</evidence>
<name>A0A4Y2RK96_ARAVE</name>
<reference evidence="2 3" key="1">
    <citation type="journal article" date="2019" name="Sci. Rep.">
        <title>Orb-weaving spider Araneus ventricosus genome elucidates the spidroin gene catalogue.</title>
        <authorList>
            <person name="Kono N."/>
            <person name="Nakamura H."/>
            <person name="Ohtoshi R."/>
            <person name="Moran D.A.P."/>
            <person name="Shinohara A."/>
            <person name="Yoshida Y."/>
            <person name="Fujiwara M."/>
            <person name="Mori M."/>
            <person name="Tomita M."/>
            <person name="Arakawa K."/>
        </authorList>
    </citation>
    <scope>NUCLEOTIDE SEQUENCE [LARGE SCALE GENOMIC DNA]</scope>
</reference>
<evidence type="ECO:0000313" key="3">
    <source>
        <dbReference type="Proteomes" id="UP000499080"/>
    </source>
</evidence>
<keyword evidence="3" id="KW-1185">Reference proteome</keyword>
<dbReference type="EMBL" id="BGPR01017446">
    <property type="protein sequence ID" value="GBN76194.1"/>
    <property type="molecule type" value="Genomic_DNA"/>
</dbReference>
<gene>
    <name evidence="2" type="ORF">AVEN_269693_1</name>
</gene>
<feature type="region of interest" description="Disordered" evidence="1">
    <location>
        <begin position="23"/>
        <end position="59"/>
    </location>
</feature>
<organism evidence="2 3">
    <name type="scientific">Araneus ventricosus</name>
    <name type="common">Orbweaver spider</name>
    <name type="synonym">Epeira ventricosa</name>
    <dbReference type="NCBI Taxonomy" id="182803"/>
    <lineage>
        <taxon>Eukaryota</taxon>
        <taxon>Metazoa</taxon>
        <taxon>Ecdysozoa</taxon>
        <taxon>Arthropoda</taxon>
        <taxon>Chelicerata</taxon>
        <taxon>Arachnida</taxon>
        <taxon>Araneae</taxon>
        <taxon>Araneomorphae</taxon>
        <taxon>Entelegynae</taxon>
        <taxon>Araneoidea</taxon>
        <taxon>Araneidae</taxon>
        <taxon>Araneus</taxon>
    </lineage>
</organism>
<comment type="caution">
    <text evidence="2">The sequence shown here is derived from an EMBL/GenBank/DDBJ whole genome shotgun (WGS) entry which is preliminary data.</text>
</comment>
<accession>A0A4Y2RK96</accession>
<protein>
    <submittedName>
        <fullName evidence="2">Uncharacterized protein</fullName>
    </submittedName>
</protein>